<proteinExistence type="predicted"/>
<organism evidence="3 4">
    <name type="scientific">Acidaminobacter hydrogenoformans DSM 2784</name>
    <dbReference type="NCBI Taxonomy" id="1120920"/>
    <lineage>
        <taxon>Bacteria</taxon>
        <taxon>Bacillati</taxon>
        <taxon>Bacillota</taxon>
        <taxon>Clostridia</taxon>
        <taxon>Peptostreptococcales</taxon>
        <taxon>Acidaminobacteraceae</taxon>
        <taxon>Acidaminobacter</taxon>
    </lineage>
</organism>
<feature type="transmembrane region" description="Helical" evidence="2">
    <location>
        <begin position="152"/>
        <end position="168"/>
    </location>
</feature>
<feature type="transmembrane region" description="Helical" evidence="2">
    <location>
        <begin position="108"/>
        <end position="125"/>
    </location>
</feature>
<keyword evidence="2" id="KW-1133">Transmembrane helix</keyword>
<feature type="transmembrane region" description="Helical" evidence="2">
    <location>
        <begin position="299"/>
        <end position="317"/>
    </location>
</feature>
<dbReference type="InterPro" id="IPR036259">
    <property type="entry name" value="MFS_trans_sf"/>
</dbReference>
<dbReference type="AlphaFoldDB" id="A0A1G5S5B5"/>
<dbReference type="PANTHER" id="PTHR23526">
    <property type="entry name" value="INTEGRAL MEMBRANE TRANSPORT PROTEIN-RELATED"/>
    <property type="match status" value="1"/>
</dbReference>
<feature type="transmembrane region" description="Helical" evidence="2">
    <location>
        <begin position="12"/>
        <end position="32"/>
    </location>
</feature>
<feature type="transmembrane region" description="Helical" evidence="2">
    <location>
        <begin position="359"/>
        <end position="380"/>
    </location>
</feature>
<feature type="transmembrane region" description="Helical" evidence="2">
    <location>
        <begin position="180"/>
        <end position="200"/>
    </location>
</feature>
<feature type="transmembrane region" description="Helical" evidence="2">
    <location>
        <begin position="84"/>
        <end position="102"/>
    </location>
</feature>
<feature type="transmembrane region" description="Helical" evidence="2">
    <location>
        <begin position="221"/>
        <end position="248"/>
    </location>
</feature>
<dbReference type="STRING" id="1120920.SAMN03080599_02833"/>
<dbReference type="Gene3D" id="1.20.1250.20">
    <property type="entry name" value="MFS general substrate transporter like domains"/>
    <property type="match status" value="2"/>
</dbReference>
<dbReference type="InterPro" id="IPR011701">
    <property type="entry name" value="MFS"/>
</dbReference>
<evidence type="ECO:0000313" key="3">
    <source>
        <dbReference type="EMBL" id="SCZ81516.1"/>
    </source>
</evidence>
<evidence type="ECO:0000256" key="2">
    <source>
        <dbReference type="SAM" id="Phobius"/>
    </source>
</evidence>
<evidence type="ECO:0000313" key="4">
    <source>
        <dbReference type="Proteomes" id="UP000199208"/>
    </source>
</evidence>
<keyword evidence="4" id="KW-1185">Reference proteome</keyword>
<dbReference type="InterPro" id="IPR052528">
    <property type="entry name" value="Sugar_transport-like"/>
</dbReference>
<dbReference type="OrthoDB" id="1704268at2"/>
<dbReference type="PANTHER" id="PTHR23526:SF2">
    <property type="entry name" value="MAJOR FACILITATOR SUPERFAMILY (MFS) PROFILE DOMAIN-CONTAINING PROTEIN"/>
    <property type="match status" value="1"/>
</dbReference>
<name>A0A1G5S5B5_9FIRM</name>
<dbReference type="EMBL" id="FMWL01000019">
    <property type="protein sequence ID" value="SCZ81516.1"/>
    <property type="molecule type" value="Genomic_DNA"/>
</dbReference>
<gene>
    <name evidence="3" type="ORF">SAMN03080599_02833</name>
</gene>
<feature type="transmembrane region" description="Helical" evidence="2">
    <location>
        <begin position="52"/>
        <end position="72"/>
    </location>
</feature>
<feature type="transmembrane region" description="Helical" evidence="2">
    <location>
        <begin position="323"/>
        <end position="347"/>
    </location>
</feature>
<dbReference type="RefSeq" id="WP_092592614.1">
    <property type="nucleotide sequence ID" value="NZ_FMWL01000019.1"/>
</dbReference>
<comment type="subcellular location">
    <subcellularLocation>
        <location evidence="1">Cell membrane</location>
        <topology evidence="1">Multi-pass membrane protein</topology>
    </subcellularLocation>
</comment>
<keyword evidence="2" id="KW-0472">Membrane</keyword>
<protein>
    <submittedName>
        <fullName evidence="3">Major Facilitator Superfamily protein</fullName>
    </submittedName>
</protein>
<evidence type="ECO:0000256" key="1">
    <source>
        <dbReference type="ARBA" id="ARBA00004651"/>
    </source>
</evidence>
<dbReference type="Proteomes" id="UP000199208">
    <property type="component" value="Unassembled WGS sequence"/>
</dbReference>
<feature type="transmembrane region" description="Helical" evidence="2">
    <location>
        <begin position="268"/>
        <end position="287"/>
    </location>
</feature>
<dbReference type="GO" id="GO:0005886">
    <property type="term" value="C:plasma membrane"/>
    <property type="evidence" value="ECO:0007669"/>
    <property type="project" value="UniProtKB-SubCell"/>
</dbReference>
<dbReference type="SUPFAM" id="SSF103473">
    <property type="entry name" value="MFS general substrate transporter"/>
    <property type="match status" value="2"/>
</dbReference>
<accession>A0A1G5S5B5</accession>
<sequence length="420" mass="47598">MRFRKLSAGKTDYNTRMFALYGILYETALNFYKPFSVKFLERIGGTELEIALINALPGLVTLIAILPGALWLRRSEDTQRTTARLILSGRWFLFTMAFIPFLPPQYRAFGFLALFTLMCVPDAIYQTSYQSFIGAIFEPRARASAIGMRNKLTVPALTAVTLISGNVLTLVPKTDAQRLIIYQIFFVLAFLFGIMEYKAFKKFKVAKRDAGFARTKHKEPFMPMITGIIKNKTFRFFALCSLGFHFGWHMGWPLFNIYMIKNLGANELWPAIISVVSAITMFFGYSFWSKQIEKHGNSVVLPICSFGMALTPLMYAWSPNLYILIPTALVAGFFTSGTLSVTLGALLEATPDENRVMYIAAYNVLINLSLATAPLLGHYFFELKGIVFALYITGAFRFAGSLLFFYRDRRIARERLIEVI</sequence>
<dbReference type="Pfam" id="PF07690">
    <property type="entry name" value="MFS_1"/>
    <property type="match status" value="1"/>
</dbReference>
<reference evidence="3 4" key="1">
    <citation type="submission" date="2016-10" db="EMBL/GenBank/DDBJ databases">
        <authorList>
            <person name="de Groot N.N."/>
        </authorList>
    </citation>
    <scope>NUCLEOTIDE SEQUENCE [LARGE SCALE GENOMIC DNA]</scope>
    <source>
        <strain evidence="3 4">DSM 2784</strain>
    </source>
</reference>
<dbReference type="GO" id="GO:0022857">
    <property type="term" value="F:transmembrane transporter activity"/>
    <property type="evidence" value="ECO:0007669"/>
    <property type="project" value="InterPro"/>
</dbReference>
<keyword evidence="2" id="KW-0812">Transmembrane</keyword>
<feature type="transmembrane region" description="Helical" evidence="2">
    <location>
        <begin position="386"/>
        <end position="406"/>
    </location>
</feature>